<dbReference type="Proteomes" id="UP000225351">
    <property type="component" value="Segment"/>
</dbReference>
<evidence type="ECO:0000313" key="2">
    <source>
        <dbReference type="Proteomes" id="UP000225351"/>
    </source>
</evidence>
<protein>
    <submittedName>
        <fullName evidence="1">Uncharacterized protein</fullName>
    </submittedName>
</protein>
<accession>A0A1Z1LW47</accession>
<dbReference type="KEGG" id="vg:65107746"/>
<reference evidence="1 2" key="1">
    <citation type="submission" date="2017-04" db="EMBL/GenBank/DDBJ databases">
        <title>Isolation and Genetic Analysis of a Novel Cyanophage S-H35 from the Bohai Sea.</title>
        <authorList>
            <person name="Xu X."/>
        </authorList>
    </citation>
    <scope>NUCLEOTIDE SEQUENCE [LARGE SCALE GENOMIC DNA]</scope>
</reference>
<evidence type="ECO:0000313" key="1">
    <source>
        <dbReference type="EMBL" id="ARW56888.1"/>
    </source>
</evidence>
<organism evidence="1 2">
    <name type="scientific">Synechococcus phage S-H35</name>
    <dbReference type="NCBI Taxonomy" id="1983572"/>
    <lineage>
        <taxon>Viruses</taxon>
        <taxon>Duplodnaviria</taxon>
        <taxon>Heunggongvirae</taxon>
        <taxon>Uroviricota</taxon>
        <taxon>Caudoviricetes</taxon>
        <taxon>Pantevenvirales</taxon>
        <taxon>Kyanoviridae</taxon>
        <taxon>Shandvirus</taxon>
        <taxon>Shandvirus sh35</taxon>
    </lineage>
</organism>
<dbReference type="GeneID" id="65107746"/>
<dbReference type="RefSeq" id="YP_010090274.1">
    <property type="nucleotide sequence ID" value="NC_055719.1"/>
</dbReference>
<dbReference type="EMBL" id="KY945241">
    <property type="protein sequence ID" value="ARW56888.1"/>
    <property type="molecule type" value="Genomic_RNA"/>
</dbReference>
<name>A0A1Z1LW47_9CAUD</name>
<keyword evidence="2" id="KW-1185">Reference proteome</keyword>
<proteinExistence type="predicted"/>
<sequence length="91" mass="10515">MSEEEQLVIKEIDDRFINIGEALKTLNECILTLDKRLKDVEKMVSAIAEAHNHLQTVDRVTYKPPGGHDYMSVKDNLDLIYERLEKLESLT</sequence>